<dbReference type="EMBL" id="ODYU01003353">
    <property type="protein sequence ID" value="SOQ42006.1"/>
    <property type="molecule type" value="Genomic_DNA"/>
</dbReference>
<organism evidence="2">
    <name type="scientific">Spodoptera frugiperda</name>
    <name type="common">Fall armyworm</name>
    <dbReference type="NCBI Taxonomy" id="7108"/>
    <lineage>
        <taxon>Eukaryota</taxon>
        <taxon>Metazoa</taxon>
        <taxon>Ecdysozoa</taxon>
        <taxon>Arthropoda</taxon>
        <taxon>Hexapoda</taxon>
        <taxon>Insecta</taxon>
        <taxon>Pterygota</taxon>
        <taxon>Neoptera</taxon>
        <taxon>Endopterygota</taxon>
        <taxon>Lepidoptera</taxon>
        <taxon>Glossata</taxon>
        <taxon>Ditrysia</taxon>
        <taxon>Noctuoidea</taxon>
        <taxon>Noctuidae</taxon>
        <taxon>Amphipyrinae</taxon>
        <taxon>Spodoptera</taxon>
    </lineage>
</organism>
<name>A0A2H1VMI8_SPOFR</name>
<proteinExistence type="predicted"/>
<dbReference type="AlphaFoldDB" id="A0A2H1VMI8"/>
<reference evidence="2" key="1">
    <citation type="submission" date="2016-07" db="EMBL/GenBank/DDBJ databases">
        <authorList>
            <person name="Bretaudeau A."/>
        </authorList>
    </citation>
    <scope>NUCLEOTIDE SEQUENCE</scope>
    <source>
        <strain evidence="2">Rice</strain>
        <tissue evidence="2">Whole body</tissue>
    </source>
</reference>
<gene>
    <name evidence="2" type="ORF">SFRICE_016960</name>
</gene>
<protein>
    <submittedName>
        <fullName evidence="2">SFRICE_016960</fullName>
    </submittedName>
</protein>
<evidence type="ECO:0000256" key="1">
    <source>
        <dbReference type="SAM" id="MobiDB-lite"/>
    </source>
</evidence>
<sequence>MPWCNDGRDVFKYEGSSDGRPKQNETSSCKRNDKEVFQETKKEACIFAKGHWPPSPMVVNNDVADDGARRTNAKNTSKALPISLIYEYNKIDVRKALTDHRYPPDHIYAGSGNHVPVYGKLGTLSGLPTPSPASRQRRENFHKHYPSALWKS</sequence>
<accession>A0A2H1VMI8</accession>
<evidence type="ECO:0000313" key="2">
    <source>
        <dbReference type="EMBL" id="SOQ42006.1"/>
    </source>
</evidence>
<feature type="region of interest" description="Disordered" evidence="1">
    <location>
        <begin position="1"/>
        <end position="34"/>
    </location>
</feature>
<feature type="region of interest" description="Disordered" evidence="1">
    <location>
        <begin position="126"/>
        <end position="152"/>
    </location>
</feature>